<dbReference type="SUPFAM" id="SSF159501">
    <property type="entry name" value="EreA/ChaN-like"/>
    <property type="match status" value="1"/>
</dbReference>
<name>A0A415GQA9_9BACT</name>
<gene>
    <name evidence="3" type="ORF">DW060_02755</name>
</gene>
<dbReference type="CDD" id="cd14727">
    <property type="entry name" value="ChanN-like"/>
    <property type="match status" value="1"/>
</dbReference>
<reference evidence="3 4" key="1">
    <citation type="submission" date="2018-08" db="EMBL/GenBank/DDBJ databases">
        <title>A genome reference for cultivated species of the human gut microbiota.</title>
        <authorList>
            <person name="Zou Y."/>
            <person name="Xue W."/>
            <person name="Luo G."/>
        </authorList>
    </citation>
    <scope>NUCLEOTIDE SEQUENCE [LARGE SCALE GENOMIC DNA]</scope>
    <source>
        <strain evidence="3 4">AF42-9</strain>
    </source>
</reference>
<dbReference type="RefSeq" id="WP_118354708.1">
    <property type="nucleotide sequence ID" value="NZ_JAIJOK010000011.1"/>
</dbReference>
<dbReference type="Gene3D" id="3.40.50.11550">
    <property type="match status" value="1"/>
</dbReference>
<keyword evidence="4" id="KW-1185">Reference proteome</keyword>
<protein>
    <recommendedName>
        <fullName evidence="2">Haem-binding uptake Tiki superfamily ChaN domain-containing protein</fullName>
    </recommendedName>
</protein>
<feature type="signal peptide" evidence="1">
    <location>
        <begin position="1"/>
        <end position="26"/>
    </location>
</feature>
<feature type="domain" description="Haem-binding uptake Tiki superfamily ChaN" evidence="2">
    <location>
        <begin position="46"/>
        <end position="250"/>
    </location>
</feature>
<evidence type="ECO:0000256" key="1">
    <source>
        <dbReference type="SAM" id="SignalP"/>
    </source>
</evidence>
<dbReference type="OrthoDB" id="1680202at2"/>
<feature type="chain" id="PRO_5019322016" description="Haem-binding uptake Tiki superfamily ChaN domain-containing protein" evidence="1">
    <location>
        <begin position="27"/>
        <end position="295"/>
    </location>
</feature>
<evidence type="ECO:0000313" key="4">
    <source>
        <dbReference type="Proteomes" id="UP000286598"/>
    </source>
</evidence>
<dbReference type="EMBL" id="QRNO01000007">
    <property type="protein sequence ID" value="RHK52254.1"/>
    <property type="molecule type" value="Genomic_DNA"/>
</dbReference>
<organism evidence="3 4">
    <name type="scientific">Leyella stercorea</name>
    <dbReference type="NCBI Taxonomy" id="363265"/>
    <lineage>
        <taxon>Bacteria</taxon>
        <taxon>Pseudomonadati</taxon>
        <taxon>Bacteroidota</taxon>
        <taxon>Bacteroidia</taxon>
        <taxon>Bacteroidales</taxon>
        <taxon>Prevotellaceae</taxon>
        <taxon>Leyella</taxon>
    </lineage>
</organism>
<proteinExistence type="predicted"/>
<keyword evidence="1" id="KW-0732">Signal</keyword>
<accession>A0A415GQA9</accession>
<dbReference type="InterPro" id="IPR007314">
    <property type="entry name" value="Cofac_haem-bd_dom"/>
</dbReference>
<dbReference type="Pfam" id="PF04187">
    <property type="entry name" value="Cofac_haem_bdg"/>
    <property type="match status" value="1"/>
</dbReference>
<comment type="caution">
    <text evidence="3">The sequence shown here is derived from an EMBL/GenBank/DDBJ whole genome shotgun (WGS) entry which is preliminary data.</text>
</comment>
<sequence length="295" mass="34209">MKMINKLRLLWGFLCIFIVVPGTSQTQPEAYRLYDGKGRVVDYDQLVKTIAKVDVVFIGEIHNCVITHWLELKLLDSLYKIHGKKLKVGMEMFESDNQLILDEYLHGQITGDRFEEEMRLWPNYSTDYASLISYARDHNIPIVATNIPRRYATAVKEHGLSYLDSFSIEAKAYMAPLPIHFQTNESVEQGFVLMGLMGKNKNVNPRQIAEAQAIKDATMAWRIAKNLQEKFIHFNGNFHTDNHEGIIPYLLQYKPETTYMVVRAVRQENILRLEDEYKGIADFYICVPEDMTISY</sequence>
<evidence type="ECO:0000313" key="3">
    <source>
        <dbReference type="EMBL" id="RHK52254.1"/>
    </source>
</evidence>
<evidence type="ECO:0000259" key="2">
    <source>
        <dbReference type="Pfam" id="PF04187"/>
    </source>
</evidence>
<dbReference type="Proteomes" id="UP000286598">
    <property type="component" value="Unassembled WGS sequence"/>
</dbReference>
<dbReference type="AlphaFoldDB" id="A0A415GQA9"/>